<keyword evidence="5" id="KW-0804">Transcription</keyword>
<dbReference type="SMART" id="SM01134">
    <property type="entry name" value="DeoRC"/>
    <property type="match status" value="1"/>
</dbReference>
<dbReference type="InterPro" id="IPR050313">
    <property type="entry name" value="Carb_Metab_HTH_regulators"/>
</dbReference>
<keyword evidence="4" id="KW-0238">DNA-binding</keyword>
<dbReference type="Pfam" id="PF08220">
    <property type="entry name" value="HTH_DeoR"/>
    <property type="match status" value="1"/>
</dbReference>
<evidence type="ECO:0000259" key="7">
    <source>
        <dbReference type="PROSITE" id="PS51000"/>
    </source>
</evidence>
<dbReference type="Proteomes" id="UP000664357">
    <property type="component" value="Unassembled WGS sequence"/>
</dbReference>
<evidence type="ECO:0000313" key="9">
    <source>
        <dbReference type="Proteomes" id="UP000664357"/>
    </source>
</evidence>
<comment type="function">
    <text evidence="6">Repressor of the lactose catabolism operon. Galactose-6-phosphate is the inducer.</text>
</comment>
<feature type="domain" description="HTH deoR-type" evidence="7">
    <location>
        <begin position="3"/>
        <end position="58"/>
    </location>
</feature>
<dbReference type="PROSITE" id="PS00894">
    <property type="entry name" value="HTH_DEOR_1"/>
    <property type="match status" value="1"/>
</dbReference>
<dbReference type="SMART" id="SM00420">
    <property type="entry name" value="HTH_DEOR"/>
    <property type="match status" value="1"/>
</dbReference>
<evidence type="ECO:0000313" key="8">
    <source>
        <dbReference type="EMBL" id="MEO1769883.1"/>
    </source>
</evidence>
<dbReference type="InterPro" id="IPR018356">
    <property type="entry name" value="Tscrpt_reg_HTH_DeoR_CS"/>
</dbReference>
<gene>
    <name evidence="8" type="ORF">JZO67_001834</name>
</gene>
<reference evidence="8 9" key="1">
    <citation type="submission" date="2024-02" db="EMBL/GenBank/DDBJ databases">
        <title>The Genome Sequence of Enterococcus sp. DIV0159.</title>
        <authorList>
            <person name="Earl A."/>
            <person name="Manson A."/>
            <person name="Gilmore M."/>
            <person name="Sanders J."/>
            <person name="Shea T."/>
            <person name="Howe W."/>
            <person name="Livny J."/>
            <person name="Cuomo C."/>
            <person name="Neafsey D."/>
            <person name="Birren B."/>
        </authorList>
    </citation>
    <scope>NUCLEOTIDE SEQUENCE [LARGE SCALE GENOMIC DNA]</scope>
    <source>
        <strain evidence="8 9">665A</strain>
    </source>
</reference>
<evidence type="ECO:0000256" key="4">
    <source>
        <dbReference type="ARBA" id="ARBA00023125"/>
    </source>
</evidence>
<sequence length="253" mass="28775">MLKEERQKIMLELLTEKKIVKVADITEKLQVADMTVRRDFQELEDKGLIIRIHGGAKMLDKDTLTSIELSHREKKKIHLEEKIEIAQIIAENISAGETIFLGPGTTIELVYDYLTVDYAKIITNSIHVFNKFKHDARFELILIGGAYRSKTGAFVGTIANDFISSIHVQKSFIGVNGLNQATIFTSNEDEGLTQKYALNSAEEKFIIADHHKLDKKDFYGFYKLEDIDWLITDAGIPADKEQSFSESIHILKK</sequence>
<dbReference type="InterPro" id="IPR014036">
    <property type="entry name" value="DeoR-like_C"/>
</dbReference>
<dbReference type="InterPro" id="IPR036388">
    <property type="entry name" value="WH-like_DNA-bd_sf"/>
</dbReference>
<dbReference type="PROSITE" id="PS51000">
    <property type="entry name" value="HTH_DEOR_2"/>
    <property type="match status" value="1"/>
</dbReference>
<evidence type="ECO:0000256" key="2">
    <source>
        <dbReference type="ARBA" id="ARBA00022491"/>
    </source>
</evidence>
<evidence type="ECO:0000256" key="3">
    <source>
        <dbReference type="ARBA" id="ARBA00023015"/>
    </source>
</evidence>
<dbReference type="Gene3D" id="3.40.50.1360">
    <property type="match status" value="1"/>
</dbReference>
<dbReference type="SUPFAM" id="SSF46785">
    <property type="entry name" value="Winged helix' DNA-binding domain"/>
    <property type="match status" value="1"/>
</dbReference>
<organism evidence="8 9">
    <name type="scientific">Candidatus Enterococcus ferrettii</name>
    <dbReference type="NCBI Taxonomy" id="2815324"/>
    <lineage>
        <taxon>Bacteria</taxon>
        <taxon>Bacillati</taxon>
        <taxon>Bacillota</taxon>
        <taxon>Bacilli</taxon>
        <taxon>Lactobacillales</taxon>
        <taxon>Enterococcaceae</taxon>
        <taxon>Enterococcus</taxon>
    </lineage>
</organism>
<dbReference type="InterPro" id="IPR001034">
    <property type="entry name" value="DeoR_HTH"/>
</dbReference>
<dbReference type="RefSeq" id="WP_207702059.1">
    <property type="nucleotide sequence ID" value="NZ_JAFREL020000001.1"/>
</dbReference>
<evidence type="ECO:0000256" key="6">
    <source>
        <dbReference type="ARBA" id="ARBA00024937"/>
    </source>
</evidence>
<dbReference type="Pfam" id="PF00455">
    <property type="entry name" value="DeoRC"/>
    <property type="match status" value="1"/>
</dbReference>
<keyword evidence="9" id="KW-1185">Reference proteome</keyword>
<name>A0ABV0EMM6_9ENTE</name>
<evidence type="ECO:0000256" key="5">
    <source>
        <dbReference type="ARBA" id="ARBA00023163"/>
    </source>
</evidence>
<proteinExistence type="predicted"/>
<keyword evidence="2" id="KW-0678">Repressor</keyword>
<evidence type="ECO:0000256" key="1">
    <source>
        <dbReference type="ARBA" id="ARBA00021390"/>
    </source>
</evidence>
<dbReference type="SUPFAM" id="SSF100950">
    <property type="entry name" value="NagB/RpiA/CoA transferase-like"/>
    <property type="match status" value="1"/>
</dbReference>
<dbReference type="Gene3D" id="1.10.10.10">
    <property type="entry name" value="Winged helix-like DNA-binding domain superfamily/Winged helix DNA-binding domain"/>
    <property type="match status" value="1"/>
</dbReference>
<accession>A0ABV0EMM6</accession>
<dbReference type="PANTHER" id="PTHR30363:SF4">
    <property type="entry name" value="GLYCEROL-3-PHOSPHATE REGULON REPRESSOR"/>
    <property type="match status" value="1"/>
</dbReference>
<dbReference type="PANTHER" id="PTHR30363">
    <property type="entry name" value="HTH-TYPE TRANSCRIPTIONAL REGULATOR SRLR-RELATED"/>
    <property type="match status" value="1"/>
</dbReference>
<dbReference type="InterPro" id="IPR037171">
    <property type="entry name" value="NagB/RpiA_transferase-like"/>
</dbReference>
<dbReference type="InterPro" id="IPR036390">
    <property type="entry name" value="WH_DNA-bd_sf"/>
</dbReference>
<dbReference type="PRINTS" id="PR00037">
    <property type="entry name" value="HTHLACR"/>
</dbReference>
<protein>
    <recommendedName>
        <fullName evidence="1">Lactose phosphotransferase system repressor</fullName>
    </recommendedName>
</protein>
<keyword evidence="3" id="KW-0805">Transcription regulation</keyword>
<comment type="caution">
    <text evidence="8">The sequence shown here is derived from an EMBL/GenBank/DDBJ whole genome shotgun (WGS) entry which is preliminary data.</text>
</comment>
<dbReference type="EMBL" id="JAFREL020000001">
    <property type="protein sequence ID" value="MEO1769883.1"/>
    <property type="molecule type" value="Genomic_DNA"/>
</dbReference>